<dbReference type="RefSeq" id="WP_229111169.1">
    <property type="nucleotide sequence ID" value="NZ_CP064788.1"/>
</dbReference>
<protein>
    <submittedName>
        <fullName evidence="2">Uncharacterized protein</fullName>
    </submittedName>
</protein>
<accession>A0A897N5K1</accession>
<gene>
    <name evidence="2" type="ORF">HSR122_0590</name>
</gene>
<keyword evidence="1" id="KW-0812">Transmembrane</keyword>
<evidence type="ECO:0000313" key="2">
    <source>
        <dbReference type="EMBL" id="QSG07997.1"/>
    </source>
</evidence>
<sequence>MISRQRLHERLLLPGMASGAVRRNLVLLLIYLFVVSLGVALILVAL</sequence>
<organism evidence="2 3">
    <name type="scientific">Halapricum desulfuricans</name>
    <dbReference type="NCBI Taxonomy" id="2841257"/>
    <lineage>
        <taxon>Archaea</taxon>
        <taxon>Methanobacteriati</taxon>
        <taxon>Methanobacteriota</taxon>
        <taxon>Stenosarchaea group</taxon>
        <taxon>Halobacteria</taxon>
        <taxon>Halobacteriales</taxon>
        <taxon>Haloarculaceae</taxon>
        <taxon>Halapricum</taxon>
    </lineage>
</organism>
<proteinExistence type="predicted"/>
<feature type="transmembrane region" description="Helical" evidence="1">
    <location>
        <begin position="25"/>
        <end position="45"/>
    </location>
</feature>
<keyword evidence="3" id="KW-1185">Reference proteome</keyword>
<dbReference type="EMBL" id="CP064788">
    <property type="protein sequence ID" value="QSG07997.1"/>
    <property type="molecule type" value="Genomic_DNA"/>
</dbReference>
<dbReference type="AlphaFoldDB" id="A0A897N5K1"/>
<name>A0A897N5K1_9EURY</name>
<keyword evidence="1" id="KW-1133">Transmembrane helix</keyword>
<reference evidence="2 3" key="1">
    <citation type="submission" date="2020-11" db="EMBL/GenBank/DDBJ databases">
        <title>Carbohydrate-dependent, anaerobic sulfur respiration: A novel catabolism in halophilic archaea.</title>
        <authorList>
            <person name="Sorokin D.Y."/>
            <person name="Messina E."/>
            <person name="Smedile F."/>
            <person name="La Cono V."/>
            <person name="Hallsworth J.E."/>
            <person name="Yakimov M.M."/>
        </authorList>
    </citation>
    <scope>NUCLEOTIDE SEQUENCE [LARGE SCALE GENOMIC DNA]</scope>
    <source>
        <strain evidence="2 3">HSR12-2</strain>
    </source>
</reference>
<dbReference type="GeneID" id="68851254"/>
<keyword evidence="1" id="KW-0472">Membrane</keyword>
<dbReference type="Proteomes" id="UP000662973">
    <property type="component" value="Chromosome"/>
</dbReference>
<dbReference type="KEGG" id="hds:HSR122_0590"/>
<evidence type="ECO:0000313" key="3">
    <source>
        <dbReference type="Proteomes" id="UP000662973"/>
    </source>
</evidence>
<evidence type="ECO:0000256" key="1">
    <source>
        <dbReference type="SAM" id="Phobius"/>
    </source>
</evidence>